<evidence type="ECO:0000313" key="3">
    <source>
        <dbReference type="Ensembl" id="ENSPSMP00000002414.1"/>
    </source>
</evidence>
<dbReference type="AlphaFoldDB" id="A0A8C8YLH7"/>
<sequence length="113" mass="12256">MKGTLLVLALLVTGELGFKTGESGKEGTDGLSDLQLLDISLDLVNATKPEKAGFEKIQACYNERGVKSCFHLCGLGVHEPEFIPMILMPEAPEAASSYTSYTQLLTRIIQHIC</sequence>
<dbReference type="PANTHER" id="PTHR31708:SF0">
    <property type="entry name" value="ABPBG26-RELATED"/>
    <property type="match status" value="1"/>
</dbReference>
<comment type="similarity">
    <text evidence="1">Belongs to the secretoglobin family.</text>
</comment>
<dbReference type="InterPro" id="IPR053723">
    <property type="entry name" value="Secretoglobin_Domain_sf"/>
</dbReference>
<dbReference type="SUPFAM" id="SSF48201">
    <property type="entry name" value="Uteroglobin-like"/>
    <property type="match status" value="1"/>
</dbReference>
<dbReference type="GeneTree" id="ENSGT00960000190779"/>
<dbReference type="PANTHER" id="PTHR31708">
    <property type="entry name" value="ABPBG26-RELATED"/>
    <property type="match status" value="1"/>
</dbReference>
<feature type="chain" id="PRO_5044682304" evidence="2">
    <location>
        <begin position="18"/>
        <end position="113"/>
    </location>
</feature>
<feature type="signal peptide" evidence="2">
    <location>
        <begin position="1"/>
        <end position="17"/>
    </location>
</feature>
<dbReference type="Ensembl" id="ENSPSMT00000006828.1">
    <property type="protein sequence ID" value="ENSPSMP00000005737.1"/>
    <property type="gene ID" value="ENSPSMG00000004367.1"/>
</dbReference>
<evidence type="ECO:0000256" key="1">
    <source>
        <dbReference type="ARBA" id="ARBA00008650"/>
    </source>
</evidence>
<dbReference type="Ensembl" id="ENSPSMT00000002863.1">
    <property type="protein sequence ID" value="ENSPSMP00000002414.1"/>
    <property type="gene ID" value="ENSPSMG00000001898.1"/>
</dbReference>
<evidence type="ECO:0000313" key="4">
    <source>
        <dbReference type="Proteomes" id="UP000694414"/>
    </source>
</evidence>
<dbReference type="Gene3D" id="1.20.920.50">
    <property type="match status" value="1"/>
</dbReference>
<keyword evidence="4" id="KW-1185">Reference proteome</keyword>
<dbReference type="GO" id="GO:0005615">
    <property type="term" value="C:extracellular space"/>
    <property type="evidence" value="ECO:0007669"/>
    <property type="project" value="InterPro"/>
</dbReference>
<dbReference type="InterPro" id="IPR035960">
    <property type="entry name" value="Secretoglobin_sf"/>
</dbReference>
<dbReference type="InterPro" id="IPR015332">
    <property type="entry name" value="CH2-like"/>
</dbReference>
<reference evidence="3" key="1">
    <citation type="submission" date="2025-05" db="UniProtKB">
        <authorList>
            <consortium name="Ensembl"/>
        </authorList>
    </citation>
    <scope>IDENTIFICATION</scope>
</reference>
<dbReference type="Proteomes" id="UP000694414">
    <property type="component" value="Unplaced"/>
</dbReference>
<proteinExistence type="inferred from homology"/>
<evidence type="ECO:0000256" key="2">
    <source>
        <dbReference type="SAM" id="SignalP"/>
    </source>
</evidence>
<name>A0A8C8YLH7_PROSS</name>
<keyword evidence="2" id="KW-0732">Signal</keyword>
<accession>A0A8C8YLH7</accession>
<protein>
    <submittedName>
        <fullName evidence="3">Uncharacterized protein</fullName>
    </submittedName>
</protein>
<dbReference type="Pfam" id="PF09252">
    <property type="entry name" value="Feld-I_B"/>
    <property type="match status" value="1"/>
</dbReference>
<organism evidence="3 4">
    <name type="scientific">Prolemur simus</name>
    <name type="common">Greater bamboo lemur</name>
    <name type="synonym">Hapalemur simus</name>
    <dbReference type="NCBI Taxonomy" id="1328070"/>
    <lineage>
        <taxon>Eukaryota</taxon>
        <taxon>Metazoa</taxon>
        <taxon>Chordata</taxon>
        <taxon>Craniata</taxon>
        <taxon>Vertebrata</taxon>
        <taxon>Euteleostomi</taxon>
        <taxon>Mammalia</taxon>
        <taxon>Eutheria</taxon>
        <taxon>Euarchontoglires</taxon>
        <taxon>Primates</taxon>
        <taxon>Strepsirrhini</taxon>
        <taxon>Lemuriformes</taxon>
        <taxon>Lemuridae</taxon>
        <taxon>Prolemur</taxon>
    </lineage>
</organism>